<gene>
    <name evidence="1" type="ORF">G7Y85_17905</name>
</gene>
<dbReference type="RefSeq" id="WP_166260666.1">
    <property type="nucleotide sequence ID" value="NZ_JAAMOW010000010.1"/>
</dbReference>
<dbReference type="SUPFAM" id="SSF50475">
    <property type="entry name" value="FMN-binding split barrel"/>
    <property type="match status" value="1"/>
</dbReference>
<dbReference type="InterPro" id="IPR012349">
    <property type="entry name" value="Split_barrel_FMN-bd"/>
</dbReference>
<dbReference type="PIRSF" id="PIRSF010372">
    <property type="entry name" value="PaiB"/>
    <property type="match status" value="1"/>
</dbReference>
<dbReference type="PANTHER" id="PTHR35802">
    <property type="entry name" value="PROTEASE SYNTHASE AND SPORULATION PROTEIN PAI 2"/>
    <property type="match status" value="1"/>
</dbReference>
<evidence type="ECO:0000313" key="2">
    <source>
        <dbReference type="Proteomes" id="UP000472676"/>
    </source>
</evidence>
<dbReference type="EMBL" id="JAAMOW010000010">
    <property type="protein sequence ID" value="NGY06651.1"/>
    <property type="molecule type" value="Genomic_DNA"/>
</dbReference>
<proteinExistence type="predicted"/>
<comment type="caution">
    <text evidence="1">The sequence shown here is derived from an EMBL/GenBank/DDBJ whole genome shotgun (WGS) entry which is preliminary data.</text>
</comment>
<reference evidence="1 2" key="1">
    <citation type="journal article" date="2014" name="Int. J. Syst. Evol. Microbiol.">
        <title>Solimonas terrae sp. nov., isolated from soil.</title>
        <authorList>
            <person name="Kim S.J."/>
            <person name="Moon J.Y."/>
            <person name="Weon H.Y."/>
            <person name="Ahn J.H."/>
            <person name="Chen W.M."/>
            <person name="Kwon S.W."/>
        </authorList>
    </citation>
    <scope>NUCLEOTIDE SEQUENCE [LARGE SCALE GENOMIC DNA]</scope>
    <source>
        <strain evidence="1 2">KIS83-12</strain>
    </source>
</reference>
<dbReference type="AlphaFoldDB" id="A0A6M2BWT6"/>
<evidence type="ECO:0000313" key="1">
    <source>
        <dbReference type="EMBL" id="NGY06651.1"/>
    </source>
</evidence>
<sequence length="196" mass="21720">MSLYTPPSFAGGDRAAALRLIADRPFATLVTGVDGEEPHITHLPLLHDGEQLSGHMARANPHWRCFERGQTVAIFHGPHAYVSPRWYETPAGHVPTWNYAVVHVAGRPVLLEAEDARRTIGELSARFDPDFTAGARRLDQLLPSIVAFRMPIARLDAKFKMNQNRSSADRDGVIAALAASAVESDREVADWMRHHD</sequence>
<name>A0A6M2BWT6_9GAMM</name>
<dbReference type="Gene3D" id="2.30.110.10">
    <property type="entry name" value="Electron Transport, Fmn-binding Protein, Chain A"/>
    <property type="match status" value="1"/>
</dbReference>
<dbReference type="InterPro" id="IPR007396">
    <property type="entry name" value="TR_PAI2-type"/>
</dbReference>
<dbReference type="Proteomes" id="UP000472676">
    <property type="component" value="Unassembled WGS sequence"/>
</dbReference>
<protein>
    <submittedName>
        <fullName evidence="1">FMN-binding negative transcriptional regulator</fullName>
    </submittedName>
</protein>
<dbReference type="Pfam" id="PF04299">
    <property type="entry name" value="FMN_bind_2"/>
    <property type="match status" value="1"/>
</dbReference>
<accession>A0A6M2BWT6</accession>
<dbReference type="PANTHER" id="PTHR35802:SF1">
    <property type="entry name" value="PROTEASE SYNTHASE AND SPORULATION PROTEIN PAI 2"/>
    <property type="match status" value="1"/>
</dbReference>
<organism evidence="1 2">
    <name type="scientific">Solimonas terrae</name>
    <dbReference type="NCBI Taxonomy" id="1396819"/>
    <lineage>
        <taxon>Bacteria</taxon>
        <taxon>Pseudomonadati</taxon>
        <taxon>Pseudomonadota</taxon>
        <taxon>Gammaproteobacteria</taxon>
        <taxon>Nevskiales</taxon>
        <taxon>Nevskiaceae</taxon>
        <taxon>Solimonas</taxon>
    </lineage>
</organism>
<keyword evidence="2" id="KW-1185">Reference proteome</keyword>